<dbReference type="HOGENOM" id="CLU_2625311_0_0_1"/>
<sequence length="78" mass="8674">MREESQREDPTERWWLLVDARVEAQRQMAIRGCEIGATDSGGAAVSEGFGAERGGGEIGRRERGVEASGRERKWLGLR</sequence>
<evidence type="ECO:0000313" key="1">
    <source>
        <dbReference type="EMBL" id="ERN16706.1"/>
    </source>
</evidence>
<evidence type="ECO:0000313" key="2">
    <source>
        <dbReference type="Proteomes" id="UP000017836"/>
    </source>
</evidence>
<proteinExistence type="predicted"/>
<protein>
    <submittedName>
        <fullName evidence="1">Uncharacterized protein</fullName>
    </submittedName>
</protein>
<dbReference type="Proteomes" id="UP000017836">
    <property type="component" value="Unassembled WGS sequence"/>
</dbReference>
<dbReference type="AlphaFoldDB" id="U5CTT9"/>
<organism evidence="1 2">
    <name type="scientific">Amborella trichopoda</name>
    <dbReference type="NCBI Taxonomy" id="13333"/>
    <lineage>
        <taxon>Eukaryota</taxon>
        <taxon>Viridiplantae</taxon>
        <taxon>Streptophyta</taxon>
        <taxon>Embryophyta</taxon>
        <taxon>Tracheophyta</taxon>
        <taxon>Spermatophyta</taxon>
        <taxon>Magnoliopsida</taxon>
        <taxon>Amborellales</taxon>
        <taxon>Amborellaceae</taxon>
        <taxon>Amborella</taxon>
    </lineage>
</organism>
<keyword evidence="2" id="KW-1185">Reference proteome</keyword>
<accession>U5CTT9</accession>
<dbReference type="Gramene" id="ERN16706">
    <property type="protein sequence ID" value="ERN16706"/>
    <property type="gene ID" value="AMTR_s00183p00016820"/>
</dbReference>
<name>U5CTT9_AMBTC</name>
<dbReference type="EMBL" id="KI392415">
    <property type="protein sequence ID" value="ERN16706.1"/>
    <property type="molecule type" value="Genomic_DNA"/>
</dbReference>
<gene>
    <name evidence="1" type="ORF">AMTR_s00183p00016820</name>
</gene>
<reference evidence="2" key="1">
    <citation type="journal article" date="2013" name="Science">
        <title>The Amborella genome and the evolution of flowering plants.</title>
        <authorList>
            <consortium name="Amborella Genome Project"/>
        </authorList>
    </citation>
    <scope>NUCLEOTIDE SEQUENCE [LARGE SCALE GENOMIC DNA]</scope>
</reference>